<keyword evidence="2" id="KW-1185">Reference proteome</keyword>
<reference evidence="1 2" key="2">
    <citation type="journal article" date="2015" name="Antonie Van Leeuwenhoek">
        <title>Thioclava indica sp. nov., isolated from surface seawater of the Indian Ocean.</title>
        <authorList>
            <person name="Liu Y."/>
            <person name="Lai Q."/>
            <person name="Du J."/>
            <person name="Xu H."/>
            <person name="Jiang L."/>
            <person name="Shao Z."/>
        </authorList>
    </citation>
    <scope>NUCLEOTIDE SEQUENCE [LARGE SCALE GENOMIC DNA]</scope>
    <source>
        <strain evidence="1 2">13D2W-2</strain>
    </source>
</reference>
<organism evidence="1 2">
    <name type="scientific">Thioclava atlantica</name>
    <dbReference type="NCBI Taxonomy" id="1317124"/>
    <lineage>
        <taxon>Bacteria</taxon>
        <taxon>Pseudomonadati</taxon>
        <taxon>Pseudomonadota</taxon>
        <taxon>Alphaproteobacteria</taxon>
        <taxon>Rhodobacterales</taxon>
        <taxon>Paracoccaceae</taxon>
        <taxon>Thioclava</taxon>
    </lineage>
</organism>
<dbReference type="EMBL" id="AQRC01000009">
    <property type="protein sequence ID" value="KFE34651.1"/>
    <property type="molecule type" value="Genomic_DNA"/>
</dbReference>
<proteinExistence type="predicted"/>
<reference evidence="2" key="1">
    <citation type="submission" date="2013-04" db="EMBL/GenBank/DDBJ databases">
        <title>Thioclava sp. 13D2W-2 Genome Sequencing.</title>
        <authorList>
            <person name="Lai Q."/>
            <person name="Li G."/>
            <person name="Shao Z."/>
        </authorList>
    </citation>
    <scope>NUCLEOTIDE SEQUENCE [LARGE SCALE GENOMIC DNA]</scope>
    <source>
        <strain evidence="2">13D2W-2</strain>
    </source>
</reference>
<dbReference type="eggNOG" id="ENOG5030FJI">
    <property type="taxonomic scope" value="Bacteria"/>
</dbReference>
<gene>
    <name evidence="1" type="ORF">DW2_12390</name>
</gene>
<comment type="caution">
    <text evidence="1">The sequence shown here is derived from an EMBL/GenBank/DDBJ whole genome shotgun (WGS) entry which is preliminary data.</text>
</comment>
<evidence type="ECO:0000313" key="1">
    <source>
        <dbReference type="EMBL" id="KFE34651.1"/>
    </source>
</evidence>
<protein>
    <submittedName>
        <fullName evidence="1">Uncharacterized protein</fullName>
    </submittedName>
</protein>
<sequence>MTFIAFLNELSFPSGAVEEEAAEAAVLGLAKTLQSLRRIHSSAALHSSVPLASIPLGDEQWLGTVMAKGRSRDEWRLLRGFENRAPFRVELGEAFGLEAEYRHNDVLADGLGLSHTVGTLGVSFATEPWLVPTVPLHRISLDKDGECDEQIVRVHHAATPAHVSGHDEWLRRMPGEHVRDGEELWARRAEIFPHLLFLPRTEAHLRALKAGEIHLASAQHALMDLEIAAARWKIKDAAMPTFLTKTTPEGEQRSKLFYFDDLSGVQRCFDWHSRYTPGAGRIHFWCDRSSGRLTIAHVGEKVPS</sequence>
<name>A0A085TVA4_9RHOB</name>
<accession>A0A085TVA4</accession>
<evidence type="ECO:0000313" key="2">
    <source>
        <dbReference type="Proteomes" id="UP000028607"/>
    </source>
</evidence>
<dbReference type="OrthoDB" id="3468183at2"/>
<dbReference type="AlphaFoldDB" id="A0A085TVA4"/>
<dbReference type="Proteomes" id="UP000028607">
    <property type="component" value="Unassembled WGS sequence"/>
</dbReference>
<dbReference type="RefSeq" id="WP_038146981.1">
    <property type="nucleotide sequence ID" value="NZ_AQRC01000009.1"/>
</dbReference>